<dbReference type="Proteomes" id="UP000637628">
    <property type="component" value="Unassembled WGS sequence"/>
</dbReference>
<sequence>MSAGWFLAVTVTAALSGIAKHCLHLWGERARYRHEETLARQRHSFALLVLRQPAATEVQVVALMAGTPPPAASDRDPQA</sequence>
<proteinExistence type="predicted"/>
<reference evidence="1 2" key="1">
    <citation type="submission" date="2021-01" db="EMBL/GenBank/DDBJ databases">
        <title>Whole genome shotgun sequence of Actinoplanes durhamensis NBRC 14914.</title>
        <authorList>
            <person name="Komaki H."/>
            <person name="Tamura T."/>
        </authorList>
    </citation>
    <scope>NUCLEOTIDE SEQUENCE [LARGE SCALE GENOMIC DNA]</scope>
    <source>
        <strain evidence="1 2">NBRC 14914</strain>
    </source>
</reference>
<dbReference type="EMBL" id="BOML01000019">
    <property type="protein sequence ID" value="GIE00895.1"/>
    <property type="molecule type" value="Genomic_DNA"/>
</dbReference>
<organism evidence="1 2">
    <name type="scientific">Paractinoplanes durhamensis</name>
    <dbReference type="NCBI Taxonomy" id="113563"/>
    <lineage>
        <taxon>Bacteria</taxon>
        <taxon>Bacillati</taxon>
        <taxon>Actinomycetota</taxon>
        <taxon>Actinomycetes</taxon>
        <taxon>Micromonosporales</taxon>
        <taxon>Micromonosporaceae</taxon>
        <taxon>Paractinoplanes</taxon>
    </lineage>
</organism>
<name>A0ABQ3YTP3_9ACTN</name>
<evidence type="ECO:0000313" key="1">
    <source>
        <dbReference type="EMBL" id="GIE00895.1"/>
    </source>
</evidence>
<dbReference type="RefSeq" id="WP_203726502.1">
    <property type="nucleotide sequence ID" value="NZ_BAAATX010000003.1"/>
</dbReference>
<accession>A0ABQ3YTP3</accession>
<protein>
    <submittedName>
        <fullName evidence="1">Uncharacterized protein</fullName>
    </submittedName>
</protein>
<gene>
    <name evidence="1" type="ORF">Adu01nite_22450</name>
</gene>
<comment type="caution">
    <text evidence="1">The sequence shown here is derived from an EMBL/GenBank/DDBJ whole genome shotgun (WGS) entry which is preliminary data.</text>
</comment>
<keyword evidence="2" id="KW-1185">Reference proteome</keyword>
<evidence type="ECO:0000313" key="2">
    <source>
        <dbReference type="Proteomes" id="UP000637628"/>
    </source>
</evidence>